<dbReference type="InterPro" id="IPR050287">
    <property type="entry name" value="MTA/SAH_deaminase"/>
</dbReference>
<dbReference type="Pfam" id="PF01979">
    <property type="entry name" value="Amidohydro_1"/>
    <property type="match status" value="1"/>
</dbReference>
<evidence type="ECO:0000259" key="2">
    <source>
        <dbReference type="Pfam" id="PF01979"/>
    </source>
</evidence>
<dbReference type="PANTHER" id="PTHR43794">
    <property type="entry name" value="AMINOHYDROLASE SSNA-RELATED"/>
    <property type="match status" value="1"/>
</dbReference>
<dbReference type="PANTHER" id="PTHR43794:SF11">
    <property type="entry name" value="AMIDOHYDROLASE-RELATED DOMAIN-CONTAINING PROTEIN"/>
    <property type="match status" value="1"/>
</dbReference>
<evidence type="ECO:0000256" key="1">
    <source>
        <dbReference type="ARBA" id="ARBA00022801"/>
    </source>
</evidence>
<feature type="non-terminal residue" evidence="3">
    <location>
        <position position="167"/>
    </location>
</feature>
<evidence type="ECO:0000313" key="3">
    <source>
        <dbReference type="EMBL" id="RQD74980.1"/>
    </source>
</evidence>
<gene>
    <name evidence="3" type="ORF">D5R97_07035</name>
</gene>
<dbReference type="EMBL" id="QZAA01000179">
    <property type="protein sequence ID" value="RQD74980.1"/>
    <property type="molecule type" value="Genomic_DNA"/>
</dbReference>
<dbReference type="InterPro" id="IPR011059">
    <property type="entry name" value="Metal-dep_hydrolase_composite"/>
</dbReference>
<dbReference type="SUPFAM" id="SSF51556">
    <property type="entry name" value="Metallo-dependent hydrolases"/>
    <property type="match status" value="1"/>
</dbReference>
<organism evidence="3 4">
    <name type="scientific">Candidatus Syntrophonatronum acetioxidans</name>
    <dbReference type="NCBI Taxonomy" id="1795816"/>
    <lineage>
        <taxon>Bacteria</taxon>
        <taxon>Bacillati</taxon>
        <taxon>Bacillota</taxon>
        <taxon>Clostridia</taxon>
        <taxon>Eubacteriales</taxon>
        <taxon>Syntrophomonadaceae</taxon>
        <taxon>Candidatus Syntrophonatronum</taxon>
    </lineage>
</organism>
<feature type="domain" description="Amidohydrolase-related" evidence="2">
    <location>
        <begin position="60"/>
        <end position="158"/>
    </location>
</feature>
<accession>A0A424YCZ6</accession>
<evidence type="ECO:0000313" key="4">
    <source>
        <dbReference type="Proteomes" id="UP000285138"/>
    </source>
</evidence>
<name>A0A424YCZ6_9FIRM</name>
<proteinExistence type="predicted"/>
<dbReference type="SUPFAM" id="SSF51338">
    <property type="entry name" value="Composite domain of metallo-dependent hydrolases"/>
    <property type="match status" value="1"/>
</dbReference>
<sequence>MSTLRIRDCYIITMDREDRLIPRGEVVLEGDKISYVGEVRENVEDNNFDQVIKASGKVCLPGFINTHTHSPMVLFRSFADDLPLMTWLEEKIWPLEDKLTSEDVYWSTLLAIIEMIKSGTTTFNDMYFFMDDMGKAIEESGIRAVLARGLIGLEDKGEVGLKETAEF</sequence>
<dbReference type="Proteomes" id="UP000285138">
    <property type="component" value="Unassembled WGS sequence"/>
</dbReference>
<keyword evidence="1 3" id="KW-0378">Hydrolase</keyword>
<dbReference type="Gene3D" id="3.20.20.140">
    <property type="entry name" value="Metal-dependent hydrolases"/>
    <property type="match status" value="1"/>
</dbReference>
<comment type="caution">
    <text evidence="3">The sequence shown here is derived from an EMBL/GenBank/DDBJ whole genome shotgun (WGS) entry which is preliminary data.</text>
</comment>
<dbReference type="AlphaFoldDB" id="A0A424YCZ6"/>
<dbReference type="GO" id="GO:0016810">
    <property type="term" value="F:hydrolase activity, acting on carbon-nitrogen (but not peptide) bonds"/>
    <property type="evidence" value="ECO:0007669"/>
    <property type="project" value="InterPro"/>
</dbReference>
<dbReference type="InterPro" id="IPR032466">
    <property type="entry name" value="Metal_Hydrolase"/>
</dbReference>
<dbReference type="InterPro" id="IPR006680">
    <property type="entry name" value="Amidohydro-rel"/>
</dbReference>
<protein>
    <submittedName>
        <fullName evidence="3">N-ethylammeline chlorohydrolase</fullName>
    </submittedName>
</protein>
<reference evidence="3 4" key="1">
    <citation type="submission" date="2018-08" db="EMBL/GenBank/DDBJ databases">
        <title>The metabolism and importance of syntrophic acetate oxidation coupled to methane or sulfide production in haloalkaline environments.</title>
        <authorList>
            <person name="Timmers P.H.A."/>
            <person name="Vavourakis C.D."/>
            <person name="Sorokin D.Y."/>
            <person name="Sinninghe Damste J.S."/>
            <person name="Muyzer G."/>
            <person name="Stams A.J.M."/>
            <person name="Plugge C.M."/>
        </authorList>
    </citation>
    <scope>NUCLEOTIDE SEQUENCE [LARGE SCALE GENOMIC DNA]</scope>
    <source>
        <strain evidence="3">MSAO_Bac1</strain>
    </source>
</reference>